<organism evidence="3 4">
    <name type="scientific">Pelagibius litoralis</name>
    <dbReference type="NCBI Taxonomy" id="374515"/>
    <lineage>
        <taxon>Bacteria</taxon>
        <taxon>Pseudomonadati</taxon>
        <taxon>Pseudomonadota</taxon>
        <taxon>Alphaproteobacteria</taxon>
        <taxon>Rhodospirillales</taxon>
        <taxon>Rhodovibrionaceae</taxon>
        <taxon>Pelagibius</taxon>
    </lineage>
</organism>
<accession>A0A967EVC2</accession>
<reference evidence="3" key="1">
    <citation type="submission" date="2020-03" db="EMBL/GenBank/DDBJ databases">
        <title>Genome of Pelagibius litoralis DSM 21314T.</title>
        <authorList>
            <person name="Wang G."/>
        </authorList>
    </citation>
    <scope>NUCLEOTIDE SEQUENCE</scope>
    <source>
        <strain evidence="3">DSM 21314</strain>
    </source>
</reference>
<keyword evidence="4" id="KW-1185">Reference proteome</keyword>
<dbReference type="RefSeq" id="WP_167223111.1">
    <property type="nucleotide sequence ID" value="NZ_JAAQPH010000005.1"/>
</dbReference>
<evidence type="ECO:0000259" key="2">
    <source>
        <dbReference type="PROSITE" id="PS51549"/>
    </source>
</evidence>
<name>A0A967EVC2_9PROT</name>
<evidence type="ECO:0000256" key="1">
    <source>
        <dbReference type="SAM" id="SignalP"/>
    </source>
</evidence>
<dbReference type="Proteomes" id="UP000761264">
    <property type="component" value="Unassembled WGS sequence"/>
</dbReference>
<proteinExistence type="predicted"/>
<dbReference type="PROSITE" id="PS51549">
    <property type="entry name" value="DM13"/>
    <property type="match status" value="1"/>
</dbReference>
<dbReference type="EMBL" id="JAAQPH010000005">
    <property type="protein sequence ID" value="NIA68466.1"/>
    <property type="molecule type" value="Genomic_DNA"/>
</dbReference>
<dbReference type="AlphaFoldDB" id="A0A967EVC2"/>
<feature type="chain" id="PRO_5037593170" evidence="1">
    <location>
        <begin position="30"/>
        <end position="137"/>
    </location>
</feature>
<comment type="caution">
    <text evidence="3">The sequence shown here is derived from an EMBL/GenBank/DDBJ whole genome shotgun (WGS) entry which is preliminary data.</text>
</comment>
<feature type="signal peptide" evidence="1">
    <location>
        <begin position="1"/>
        <end position="29"/>
    </location>
</feature>
<dbReference type="InterPro" id="IPR019545">
    <property type="entry name" value="DM13_domain"/>
</dbReference>
<evidence type="ECO:0000313" key="4">
    <source>
        <dbReference type="Proteomes" id="UP000761264"/>
    </source>
</evidence>
<sequence>MLRNFMLALAVIAGVGTVYLGTAAGPAQAASHTEVLKSGKFSGLSDHVTTGGVSIIETASGYIAVLETDFSLDGAPAPSLGFGNNATFDKATEFTKLDANTGLQVYAIPAGINPADFSEFYVWCADFTVPLGVANLK</sequence>
<dbReference type="Pfam" id="PF10517">
    <property type="entry name" value="DM13"/>
    <property type="match status" value="1"/>
</dbReference>
<evidence type="ECO:0000313" key="3">
    <source>
        <dbReference type="EMBL" id="NIA68466.1"/>
    </source>
</evidence>
<gene>
    <name evidence="3" type="ORF">HBA54_07655</name>
</gene>
<feature type="domain" description="DM13" evidence="2">
    <location>
        <begin position="39"/>
        <end position="137"/>
    </location>
</feature>
<protein>
    <submittedName>
        <fullName evidence="3">DM13 domain-containing protein</fullName>
    </submittedName>
</protein>
<keyword evidence="1" id="KW-0732">Signal</keyword>